<feature type="domain" description="Recombinase" evidence="7">
    <location>
        <begin position="167"/>
        <end position="288"/>
    </location>
</feature>
<dbReference type="PROSITE" id="PS00397">
    <property type="entry name" value="RECOMBINASES_1"/>
    <property type="match status" value="1"/>
</dbReference>
<dbReference type="PROSITE" id="PS51737">
    <property type="entry name" value="RECOMBINASE_DNA_BIND"/>
    <property type="match status" value="1"/>
</dbReference>
<evidence type="ECO:0000256" key="2">
    <source>
        <dbReference type="ARBA" id="ARBA00023125"/>
    </source>
</evidence>
<dbReference type="SMART" id="SM00857">
    <property type="entry name" value="Resolvase"/>
    <property type="match status" value="1"/>
</dbReference>
<dbReference type="RefSeq" id="WP_048311661.1">
    <property type="nucleotide sequence ID" value="NZ_CP119526.1"/>
</dbReference>
<feature type="domain" description="Resolvase/invertase-type recombinase catalytic" evidence="6">
    <location>
        <begin position="12"/>
        <end position="160"/>
    </location>
</feature>
<keyword evidence="1" id="KW-0229">DNA integration</keyword>
<dbReference type="InterPro" id="IPR025827">
    <property type="entry name" value="Zn_ribbon_recom_dom"/>
</dbReference>
<feature type="active site" description="O-(5'-phospho-DNA)-serine intermediate" evidence="4 5">
    <location>
        <position position="20"/>
    </location>
</feature>
<comment type="caution">
    <text evidence="8">The sequence shown here is derived from an EMBL/GenBank/DDBJ whole genome shotgun (WGS) entry which is preliminary data.</text>
</comment>
<dbReference type="Pfam" id="PF07508">
    <property type="entry name" value="Recombinase"/>
    <property type="match status" value="1"/>
</dbReference>
<dbReference type="InterPro" id="IPR050639">
    <property type="entry name" value="SSR_resolvase"/>
</dbReference>
<evidence type="ECO:0000259" key="6">
    <source>
        <dbReference type="PROSITE" id="PS51736"/>
    </source>
</evidence>
<dbReference type="InterPro" id="IPR036162">
    <property type="entry name" value="Resolvase-like_N_sf"/>
</dbReference>
<accession>A0A0J6CV15</accession>
<dbReference type="InterPro" id="IPR011109">
    <property type="entry name" value="DNA_bind_recombinase_dom"/>
</dbReference>
<dbReference type="OrthoDB" id="9811097at2"/>
<evidence type="ECO:0000256" key="1">
    <source>
        <dbReference type="ARBA" id="ARBA00022908"/>
    </source>
</evidence>
<protein>
    <submittedName>
        <fullName evidence="8">Resolvase</fullName>
    </submittedName>
</protein>
<evidence type="ECO:0000313" key="9">
    <source>
        <dbReference type="Proteomes" id="UP000035996"/>
    </source>
</evidence>
<evidence type="ECO:0000256" key="3">
    <source>
        <dbReference type="ARBA" id="ARBA00023172"/>
    </source>
</evidence>
<organism evidence="8 9">
    <name type="scientific">Guptibacillus hwajinpoensis</name>
    <dbReference type="NCBI Taxonomy" id="208199"/>
    <lineage>
        <taxon>Bacteria</taxon>
        <taxon>Bacillati</taxon>
        <taxon>Bacillota</taxon>
        <taxon>Bacilli</taxon>
        <taxon>Bacillales</taxon>
        <taxon>Guptibacillaceae</taxon>
        <taxon>Guptibacillus</taxon>
    </lineage>
</organism>
<keyword evidence="3" id="KW-0233">DNA recombination</keyword>
<dbReference type="Proteomes" id="UP000035996">
    <property type="component" value="Unassembled WGS sequence"/>
</dbReference>
<sequence length="485" mass="55767">MESKPPEHANRSIALYCRVSTDEQAKDGLSLHEQQERLGSYCRAMGWENPMQVYVEKAISAKNTDRPELTKLMKAVKNNKIAKVLVTKLDRISRKLLDLLNLINIFYEYKVDFVSISESFDTNTPSGRLTMQVLGAVAEFERESIRERVFETMHYAARQGKWMTQSPYGYQLLDKKLVVFEPEAKIVKLIFEDYLNKGMGYQAIAKKLNFEEIPSKFNKGWSTQTIKLLLSNPVYKGTLVWNRSDSTKEKRTSKDDGEWITVEEAHDPIIDKKTWDAVQNRMKERQIAPRAKSSPHLLGGLLKCGKCEASMIIGWSGSKNNRYRVYRCSTSKNKGTCSMKQFRADDVEAWFKQGLVTLFQSVDHKAEIKVIPNEDQTHASIKQKIRTSKKRYERKVEAYAAGLISLEDLNGEKEGLDGILEGIENNQLYDLEAINSLVLEFYDQRESIGKIIDTLHIQEIKKLIQTFIYQVNLIEGNKIEIVLRL</sequence>
<dbReference type="SUPFAM" id="SSF53041">
    <property type="entry name" value="Resolvase-like"/>
    <property type="match status" value="1"/>
</dbReference>
<dbReference type="STRING" id="157733.AB986_13625"/>
<dbReference type="PATRIC" id="fig|157733.3.peg.778"/>
<dbReference type="Gene3D" id="3.90.1750.20">
    <property type="entry name" value="Putative Large Serine Recombinase, Chain B, Domain 2"/>
    <property type="match status" value="1"/>
</dbReference>
<dbReference type="AlphaFoldDB" id="A0A0J6CV15"/>
<proteinExistence type="predicted"/>
<dbReference type="InterPro" id="IPR038109">
    <property type="entry name" value="DNA_bind_recomb_sf"/>
</dbReference>
<evidence type="ECO:0000256" key="4">
    <source>
        <dbReference type="PIRSR" id="PIRSR606118-50"/>
    </source>
</evidence>
<gene>
    <name evidence="8" type="ORF">AB986_13625</name>
</gene>
<dbReference type="PROSITE" id="PS51736">
    <property type="entry name" value="RECOMBINASES_3"/>
    <property type="match status" value="1"/>
</dbReference>
<dbReference type="Pfam" id="PF13408">
    <property type="entry name" value="Zn_ribbon_recom"/>
    <property type="match status" value="1"/>
</dbReference>
<dbReference type="Pfam" id="PF00239">
    <property type="entry name" value="Resolvase"/>
    <property type="match status" value="1"/>
</dbReference>
<keyword evidence="9" id="KW-1185">Reference proteome</keyword>
<dbReference type="Gene3D" id="3.40.50.1390">
    <property type="entry name" value="Resolvase, N-terminal catalytic domain"/>
    <property type="match status" value="1"/>
</dbReference>
<keyword evidence="2" id="KW-0238">DNA-binding</keyword>
<dbReference type="PANTHER" id="PTHR30461">
    <property type="entry name" value="DNA-INVERTASE FROM LAMBDOID PROPHAGE"/>
    <property type="match status" value="1"/>
</dbReference>
<evidence type="ECO:0000259" key="7">
    <source>
        <dbReference type="PROSITE" id="PS51737"/>
    </source>
</evidence>
<evidence type="ECO:0000313" key="8">
    <source>
        <dbReference type="EMBL" id="KMM36945.1"/>
    </source>
</evidence>
<dbReference type="InterPro" id="IPR006119">
    <property type="entry name" value="Resolv_N"/>
</dbReference>
<dbReference type="GO" id="GO:0000150">
    <property type="term" value="F:DNA strand exchange activity"/>
    <property type="evidence" value="ECO:0007669"/>
    <property type="project" value="InterPro"/>
</dbReference>
<dbReference type="InterPro" id="IPR006118">
    <property type="entry name" value="Recombinase_CS"/>
</dbReference>
<dbReference type="GO" id="GO:0015074">
    <property type="term" value="P:DNA integration"/>
    <property type="evidence" value="ECO:0007669"/>
    <property type="project" value="UniProtKB-KW"/>
</dbReference>
<name>A0A0J6CV15_9BACL</name>
<dbReference type="EMBL" id="LELK01000004">
    <property type="protein sequence ID" value="KMM36945.1"/>
    <property type="molecule type" value="Genomic_DNA"/>
</dbReference>
<dbReference type="CDD" id="cd03768">
    <property type="entry name" value="SR_ResInv"/>
    <property type="match status" value="1"/>
</dbReference>
<dbReference type="GO" id="GO:0003677">
    <property type="term" value="F:DNA binding"/>
    <property type="evidence" value="ECO:0007669"/>
    <property type="project" value="UniProtKB-KW"/>
</dbReference>
<reference evidence="8" key="1">
    <citation type="submission" date="2015-06" db="EMBL/GenBank/DDBJ databases">
        <authorList>
            <person name="Liu B."/>
            <person name="Wang J."/>
            <person name="Zhu Y."/>
            <person name="Liu G."/>
            <person name="Chen Q."/>
            <person name="Zheng C."/>
            <person name="Che J."/>
            <person name="Ge C."/>
            <person name="Shi H."/>
            <person name="Pan Z."/>
            <person name="Liu X."/>
        </authorList>
    </citation>
    <scope>NUCLEOTIDE SEQUENCE [LARGE SCALE GENOMIC DNA]</scope>
    <source>
        <strain evidence="8">DSM 16346</strain>
    </source>
</reference>
<evidence type="ECO:0000256" key="5">
    <source>
        <dbReference type="PROSITE-ProRule" id="PRU10137"/>
    </source>
</evidence>
<dbReference type="PANTHER" id="PTHR30461:SF23">
    <property type="entry name" value="DNA RECOMBINASE-RELATED"/>
    <property type="match status" value="1"/>
</dbReference>